<evidence type="ECO:0000313" key="8">
    <source>
        <dbReference type="Proteomes" id="UP000198437"/>
    </source>
</evidence>
<dbReference type="AlphaFoldDB" id="A0A226SP92"/>
<evidence type="ECO:0000256" key="2">
    <source>
        <dbReference type="ARBA" id="ARBA00022448"/>
    </source>
</evidence>
<dbReference type="InterPro" id="IPR002528">
    <property type="entry name" value="MATE_fam"/>
</dbReference>
<dbReference type="GO" id="GO:0005886">
    <property type="term" value="C:plasma membrane"/>
    <property type="evidence" value="ECO:0007669"/>
    <property type="project" value="UniProtKB-SubCell"/>
</dbReference>
<dbReference type="PIRSF" id="PIRSF006603">
    <property type="entry name" value="DinF"/>
    <property type="match status" value="1"/>
</dbReference>
<keyword evidence="4" id="KW-0812">Transmembrane</keyword>
<dbReference type="RefSeq" id="WP_089142929.1">
    <property type="nucleotide sequence ID" value="NZ_LYQR01000057.1"/>
</dbReference>
<sequence>MKFLNRSDKELIILSWPIFIEFLFNVMVGNVNVWMISHFDEVAVAAVGACNQFLGFSYNVYGFVTVGTQIMIAQFLGAKKHKEIPKVMNTAIFGAIGIGLLLGAIFILLPYPLLRFLNIPDDVIAIAIPYMQLYGTGTIILALNSVMLACLRTHGLTLQALIVPTIANILAVCGNYLVLFSPFGLPNFGVRGIAISGIFGQFCAGIVAIYLVKRYVKFNVLKVNFKRFSIPFLKQILKLGLPSSGESVSYSGAQVVVTMIVATLGTNVLITKSYVSAITQFVFLTASALCQGNQIIIGRTVGAKDFEGAYQRGFRSMVQNVGISTSISIVTFIFITPIMHIYTNKPEIIELARWVFLVEIILEAARAVNMTLVGSLNASGDVRFPLACSLTVLWLISLPFSYLLAIVFHMGLVGVWIAYAIDESLRAMLMIYRWHHGTWRTKSLFV</sequence>
<keyword evidence="5" id="KW-1133">Transmembrane helix</keyword>
<dbReference type="CDD" id="cd13134">
    <property type="entry name" value="MATE_like_8"/>
    <property type="match status" value="1"/>
</dbReference>
<keyword evidence="6" id="KW-0472">Membrane</keyword>
<comment type="subcellular location">
    <subcellularLocation>
        <location evidence="1">Cell membrane</location>
        <topology evidence="1">Multi-pass membrane protein</topology>
    </subcellularLocation>
</comment>
<dbReference type="NCBIfam" id="TIGR00797">
    <property type="entry name" value="matE"/>
    <property type="match status" value="1"/>
</dbReference>
<organism evidence="7 8">
    <name type="scientific">Lactobacillus crispatus</name>
    <dbReference type="NCBI Taxonomy" id="47770"/>
    <lineage>
        <taxon>Bacteria</taxon>
        <taxon>Bacillati</taxon>
        <taxon>Bacillota</taxon>
        <taxon>Bacilli</taxon>
        <taxon>Lactobacillales</taxon>
        <taxon>Lactobacillaceae</taxon>
        <taxon>Lactobacillus</taxon>
    </lineage>
</organism>
<evidence type="ECO:0000256" key="6">
    <source>
        <dbReference type="ARBA" id="ARBA00023136"/>
    </source>
</evidence>
<dbReference type="GO" id="GO:0015297">
    <property type="term" value="F:antiporter activity"/>
    <property type="evidence" value="ECO:0007669"/>
    <property type="project" value="InterPro"/>
</dbReference>
<proteinExistence type="predicted"/>
<accession>A0A226SP92</accession>
<keyword evidence="3" id="KW-1003">Cell membrane</keyword>
<evidence type="ECO:0000256" key="3">
    <source>
        <dbReference type="ARBA" id="ARBA00022475"/>
    </source>
</evidence>
<dbReference type="GO" id="GO:0042910">
    <property type="term" value="F:xenobiotic transmembrane transporter activity"/>
    <property type="evidence" value="ECO:0007669"/>
    <property type="project" value="InterPro"/>
</dbReference>
<reference evidence="7 8" key="1">
    <citation type="submission" date="2016-05" db="EMBL/GenBank/DDBJ databases">
        <authorList>
            <person name="Johnson T.J."/>
            <person name="Youmans B.P."/>
            <person name="Case K.A."/>
        </authorList>
    </citation>
    <scope>NUCLEOTIDE SEQUENCE [LARGE SCALE GENOMIC DNA]</scope>
    <source>
        <strain evidence="7 8">UMNLC6</strain>
    </source>
</reference>
<comment type="caution">
    <text evidence="7">The sequence shown here is derived from an EMBL/GenBank/DDBJ whole genome shotgun (WGS) entry which is preliminary data.</text>
</comment>
<dbReference type="Proteomes" id="UP000198437">
    <property type="component" value="Unassembled WGS sequence"/>
</dbReference>
<dbReference type="EMBL" id="LYQW01000002">
    <property type="protein sequence ID" value="OXC24353.1"/>
    <property type="molecule type" value="Genomic_DNA"/>
</dbReference>
<dbReference type="InterPro" id="IPR048279">
    <property type="entry name" value="MdtK-like"/>
</dbReference>
<evidence type="ECO:0000256" key="4">
    <source>
        <dbReference type="ARBA" id="ARBA00022692"/>
    </source>
</evidence>
<name>A0A226SP92_9LACO</name>
<dbReference type="Pfam" id="PF01554">
    <property type="entry name" value="MatE"/>
    <property type="match status" value="2"/>
</dbReference>
<protein>
    <submittedName>
        <fullName evidence="7">MATE family efflux transporter</fullName>
    </submittedName>
</protein>
<evidence type="ECO:0000256" key="5">
    <source>
        <dbReference type="ARBA" id="ARBA00022989"/>
    </source>
</evidence>
<evidence type="ECO:0000313" key="7">
    <source>
        <dbReference type="EMBL" id="OXC24353.1"/>
    </source>
</evidence>
<keyword evidence="2" id="KW-0813">Transport</keyword>
<evidence type="ECO:0000256" key="1">
    <source>
        <dbReference type="ARBA" id="ARBA00004651"/>
    </source>
</evidence>
<gene>
    <name evidence="7" type="ORF">AYP82_04275</name>
</gene>
<dbReference type="PANTHER" id="PTHR42925">
    <property type="entry name" value="MULTIDRUG AND TOXIN EFFLUX PROTEIN MATE FAMILY"/>
    <property type="match status" value="1"/>
</dbReference>
<dbReference type="PANTHER" id="PTHR42925:SF1">
    <property type="entry name" value="VIRULENCE FACTOR MVIN"/>
    <property type="match status" value="1"/>
</dbReference>
<dbReference type="InterPro" id="IPR047135">
    <property type="entry name" value="YsiQ"/>
</dbReference>